<evidence type="ECO:0000256" key="1">
    <source>
        <dbReference type="ARBA" id="ARBA00022723"/>
    </source>
</evidence>
<comment type="caution">
    <text evidence="3">The sequence shown here is derived from an EMBL/GenBank/DDBJ whole genome shotgun (WGS) entry which is preliminary data.</text>
</comment>
<dbReference type="InterPro" id="IPR051332">
    <property type="entry name" value="Fosfomycin_Res_Enzymes"/>
</dbReference>
<accession>A0AAP2DRK5</accession>
<dbReference type="NCBIfam" id="NF008551">
    <property type="entry name" value="PRK11478.1"/>
    <property type="match status" value="1"/>
</dbReference>
<dbReference type="AlphaFoldDB" id="A0AAP2DRK5"/>
<dbReference type="InterPro" id="IPR004360">
    <property type="entry name" value="Glyas_Fos-R_dOase_dom"/>
</dbReference>
<dbReference type="InterPro" id="IPR029068">
    <property type="entry name" value="Glyas_Bleomycin-R_OHBP_Dase"/>
</dbReference>
<dbReference type="Proteomes" id="UP001319200">
    <property type="component" value="Unassembled WGS sequence"/>
</dbReference>
<protein>
    <submittedName>
        <fullName evidence="3">VOC family protein</fullName>
    </submittedName>
</protein>
<evidence type="ECO:0000313" key="3">
    <source>
        <dbReference type="EMBL" id="MBT1699074.1"/>
    </source>
</evidence>
<evidence type="ECO:0000313" key="4">
    <source>
        <dbReference type="Proteomes" id="UP001319200"/>
    </source>
</evidence>
<name>A0AAP2DRK5_9BACT</name>
<keyword evidence="4" id="KW-1185">Reference proteome</keyword>
<dbReference type="PANTHER" id="PTHR36113:SF6">
    <property type="entry name" value="FOSFOMYCIN RESISTANCE PROTEIN FOSX"/>
    <property type="match status" value="1"/>
</dbReference>
<dbReference type="EMBL" id="JAHESF010000021">
    <property type="protein sequence ID" value="MBT1699074.1"/>
    <property type="molecule type" value="Genomic_DNA"/>
</dbReference>
<dbReference type="CDD" id="cd08352">
    <property type="entry name" value="VOC_Bs_YwkD_like"/>
    <property type="match status" value="1"/>
</dbReference>
<dbReference type="Pfam" id="PF00903">
    <property type="entry name" value="Glyoxalase"/>
    <property type="match status" value="1"/>
</dbReference>
<feature type="domain" description="VOC" evidence="2">
    <location>
        <begin position="6"/>
        <end position="129"/>
    </location>
</feature>
<evidence type="ECO:0000259" key="2">
    <source>
        <dbReference type="PROSITE" id="PS51819"/>
    </source>
</evidence>
<dbReference type="PANTHER" id="PTHR36113">
    <property type="entry name" value="LYASE, PUTATIVE-RELATED-RELATED"/>
    <property type="match status" value="1"/>
</dbReference>
<dbReference type="InterPro" id="IPR037478">
    <property type="entry name" value="YwkD-like_dom"/>
</dbReference>
<keyword evidence="1" id="KW-0479">Metal-binding</keyword>
<sequence length="129" mass="15094">MFTPNGIHHVAIICSDYERSKKFYTQVLGMTVAAEHYRQERQSWKLDLSLNGKYVIELFSFPDPPPRVSRPEARGLRHLAFEVGDLSLALRHLQQHQVEAEPVRIDEYTGKRFTFFADPDNLPIEFYEK</sequence>
<reference evidence="3 4" key="1">
    <citation type="submission" date="2021-05" db="EMBL/GenBank/DDBJ databases">
        <title>A Polyphasic approach of four new species of the genus Ohtaekwangia: Ohtaekwangia histidinii sp. nov., Ohtaekwangia cretensis sp. nov., Ohtaekwangia indiensis sp. nov., Ohtaekwangia reichenbachii sp. nov. from diverse environment.</title>
        <authorList>
            <person name="Octaviana S."/>
        </authorList>
    </citation>
    <scope>NUCLEOTIDE SEQUENCE [LARGE SCALE GENOMIC DNA]</scope>
    <source>
        <strain evidence="3 4">PWU4</strain>
    </source>
</reference>
<dbReference type="Gene3D" id="3.10.180.10">
    <property type="entry name" value="2,3-Dihydroxybiphenyl 1,2-Dioxygenase, domain 1"/>
    <property type="match status" value="1"/>
</dbReference>
<dbReference type="InterPro" id="IPR037523">
    <property type="entry name" value="VOC_core"/>
</dbReference>
<organism evidence="3 4">
    <name type="scientific">Chryseosolibacter histidini</name>
    <dbReference type="NCBI Taxonomy" id="2782349"/>
    <lineage>
        <taxon>Bacteria</taxon>
        <taxon>Pseudomonadati</taxon>
        <taxon>Bacteroidota</taxon>
        <taxon>Cytophagia</taxon>
        <taxon>Cytophagales</taxon>
        <taxon>Chryseotaleaceae</taxon>
        <taxon>Chryseosolibacter</taxon>
    </lineage>
</organism>
<dbReference type="GO" id="GO:0046872">
    <property type="term" value="F:metal ion binding"/>
    <property type="evidence" value="ECO:0007669"/>
    <property type="project" value="UniProtKB-KW"/>
</dbReference>
<dbReference type="RefSeq" id="WP_254166482.1">
    <property type="nucleotide sequence ID" value="NZ_JAHESF010000021.1"/>
</dbReference>
<proteinExistence type="predicted"/>
<gene>
    <name evidence="3" type="ORF">KK083_19420</name>
</gene>
<dbReference type="PROSITE" id="PS51819">
    <property type="entry name" value="VOC"/>
    <property type="match status" value="1"/>
</dbReference>
<dbReference type="SUPFAM" id="SSF54593">
    <property type="entry name" value="Glyoxalase/Bleomycin resistance protein/Dihydroxybiphenyl dioxygenase"/>
    <property type="match status" value="1"/>
</dbReference>